<reference evidence="17" key="1">
    <citation type="submission" date="2014-11" db="EMBL/GenBank/DDBJ databases">
        <authorList>
            <person name="Hornung B.V."/>
        </authorList>
    </citation>
    <scope>NUCLEOTIDE SEQUENCE</scope>
    <source>
        <strain evidence="17">INE</strain>
    </source>
</reference>
<organism evidence="16">
    <name type="scientific">Acididesulfobacillus acetoxydans</name>
    <dbReference type="NCBI Taxonomy" id="1561005"/>
    <lineage>
        <taxon>Bacteria</taxon>
        <taxon>Bacillati</taxon>
        <taxon>Bacillota</taxon>
        <taxon>Clostridia</taxon>
        <taxon>Eubacteriales</taxon>
        <taxon>Peptococcaceae</taxon>
        <taxon>Acididesulfobacillus</taxon>
    </lineage>
</organism>
<evidence type="ECO:0000256" key="13">
    <source>
        <dbReference type="PROSITE-ProRule" id="PRU00277"/>
    </source>
</evidence>
<dbReference type="EC" id="5.2.1.8" evidence="3 12"/>
<dbReference type="AlphaFoldDB" id="A0A8S0Y1G2"/>
<evidence type="ECO:0000256" key="8">
    <source>
        <dbReference type="ARBA" id="ARBA00023235"/>
    </source>
</evidence>
<dbReference type="GO" id="GO:0005737">
    <property type="term" value="C:cytoplasm"/>
    <property type="evidence" value="ECO:0007669"/>
    <property type="project" value="UniProtKB-SubCell"/>
</dbReference>
<dbReference type="InterPro" id="IPR037041">
    <property type="entry name" value="Trigger_fac_C_sf"/>
</dbReference>
<evidence type="ECO:0000256" key="14">
    <source>
        <dbReference type="RuleBase" id="RU003914"/>
    </source>
</evidence>
<dbReference type="InterPro" id="IPR005215">
    <property type="entry name" value="Trig_fac"/>
</dbReference>
<dbReference type="FunFam" id="3.10.50.40:FF:000001">
    <property type="entry name" value="Trigger factor"/>
    <property type="match status" value="1"/>
</dbReference>
<comment type="domain">
    <text evidence="12">Consists of 3 domains; the N-terminus binds the ribosome, the middle domain has PPIase activity, while the C-terminus has intrinsic chaperone activity on its own.</text>
</comment>
<evidence type="ECO:0000256" key="7">
    <source>
        <dbReference type="ARBA" id="ARBA00023186"/>
    </source>
</evidence>
<dbReference type="GO" id="GO:0015031">
    <property type="term" value="P:protein transport"/>
    <property type="evidence" value="ECO:0007669"/>
    <property type="project" value="UniProtKB-UniRule"/>
</dbReference>
<evidence type="ECO:0000256" key="9">
    <source>
        <dbReference type="ARBA" id="ARBA00023306"/>
    </source>
</evidence>
<evidence type="ECO:0000256" key="2">
    <source>
        <dbReference type="ARBA" id="ARBA00005464"/>
    </source>
</evidence>
<comment type="function">
    <text evidence="10 12">Involved in protein export. Acts as a chaperone by maintaining the newly synthesized protein in an open conformation. Functions as a peptidyl-prolyl cis-trans isomerase.</text>
</comment>
<dbReference type="InterPro" id="IPR008881">
    <property type="entry name" value="Trigger_fac_ribosome-bd_bac"/>
</dbReference>
<comment type="catalytic activity">
    <reaction evidence="1 12 13">
        <text>[protein]-peptidylproline (omega=180) = [protein]-peptidylproline (omega=0)</text>
        <dbReference type="Rhea" id="RHEA:16237"/>
        <dbReference type="Rhea" id="RHEA-COMP:10747"/>
        <dbReference type="Rhea" id="RHEA-COMP:10748"/>
        <dbReference type="ChEBI" id="CHEBI:83833"/>
        <dbReference type="ChEBI" id="CHEBI:83834"/>
        <dbReference type="EC" id="5.2.1.8"/>
    </reaction>
</comment>
<dbReference type="PIRSF" id="PIRSF003095">
    <property type="entry name" value="Trigger_factor"/>
    <property type="match status" value="1"/>
</dbReference>
<dbReference type="InterPro" id="IPR008880">
    <property type="entry name" value="Trigger_fac_C"/>
</dbReference>
<dbReference type="InterPro" id="IPR027304">
    <property type="entry name" value="Trigger_fact/SurA_dom_sf"/>
</dbReference>
<evidence type="ECO:0000256" key="10">
    <source>
        <dbReference type="ARBA" id="ARBA00024849"/>
    </source>
</evidence>
<dbReference type="Gene3D" id="3.30.70.1050">
    <property type="entry name" value="Trigger factor ribosome-binding domain"/>
    <property type="match status" value="1"/>
</dbReference>
<dbReference type="PANTHER" id="PTHR30560:SF3">
    <property type="entry name" value="TRIGGER FACTOR-LIKE PROTEIN TIG, CHLOROPLASTIC"/>
    <property type="match status" value="1"/>
</dbReference>
<keyword evidence="5 12" id="KW-0132">Cell division</keyword>
<name>A0A8S0Y1G2_9FIRM</name>
<evidence type="ECO:0000256" key="3">
    <source>
        <dbReference type="ARBA" id="ARBA00013194"/>
    </source>
</evidence>
<keyword evidence="7 12" id="KW-0143">Chaperone</keyword>
<dbReference type="PROSITE" id="PS50059">
    <property type="entry name" value="FKBP_PPIASE"/>
    <property type="match status" value="1"/>
</dbReference>
<dbReference type="SUPFAM" id="SSF109998">
    <property type="entry name" value="Triger factor/SurA peptide-binding domain-like"/>
    <property type="match status" value="1"/>
</dbReference>
<evidence type="ECO:0000256" key="6">
    <source>
        <dbReference type="ARBA" id="ARBA00023110"/>
    </source>
</evidence>
<dbReference type="EMBL" id="CDGJ01000033">
    <property type="protein sequence ID" value="CEJ06740.1"/>
    <property type="molecule type" value="Genomic_DNA"/>
</dbReference>
<keyword evidence="9 12" id="KW-0131">Cell cycle</keyword>
<sequence length="427" mass="47346">MSVKVEKLEKNVVVLEVTVEGAKFAQEVNRVAKTFANRVNIPGFRKGKAPRALVEKHVGKETLYNEALDHLLGPTYAEAVKESGITPVDRPEVDVVQVEDGKELIYKAKVTVTPEVELGAYKGLQVEKEAAVVDESAVEAELKRRQDQYAKVITLEGGKAEEGDTVNIDYEGFIGGVPFEGGKAEGHDLVLGSDSFVPGFEKQLVGAETGQEIEVNVHFPEEYRSKELAGKEALFKVKVNNIKRKQVSPLDDEFAKDVSEFGSLDELKADIRRKLLEGEERRVETAYRNAIVAKAVENASVEIPDVMIQAQVDHMVEDLAHNLEYQGINLEQYYQYSGSNEQEMRERFRPQAAENVKSELTLEAIGKAEGISISDDELNEKLVQLAEQYHQPADALRANLEANGGLEGFKANLTMDKVVEFLVENNA</sequence>
<dbReference type="EMBL" id="LR746496">
    <property type="protein sequence ID" value="CAA7599455.1"/>
    <property type="molecule type" value="Genomic_DNA"/>
</dbReference>
<feature type="domain" description="PPIase FKBP-type" evidence="15">
    <location>
        <begin position="163"/>
        <end position="245"/>
    </location>
</feature>
<keyword evidence="8 12" id="KW-0413">Isomerase</keyword>
<dbReference type="RefSeq" id="WP_240983261.1">
    <property type="nucleotide sequence ID" value="NZ_CDGJ01000033.1"/>
</dbReference>
<dbReference type="InterPro" id="IPR036611">
    <property type="entry name" value="Trigger_fac_ribosome-bd_sf"/>
</dbReference>
<dbReference type="Pfam" id="PF05698">
    <property type="entry name" value="Trigger_C"/>
    <property type="match status" value="1"/>
</dbReference>
<proteinExistence type="inferred from homology"/>
<dbReference type="SUPFAM" id="SSF102735">
    <property type="entry name" value="Trigger factor ribosome-binding domain"/>
    <property type="match status" value="1"/>
</dbReference>
<keyword evidence="6 12" id="KW-0697">Rotamase</keyword>
<evidence type="ECO:0000256" key="4">
    <source>
        <dbReference type="ARBA" id="ARBA00016902"/>
    </source>
</evidence>
<keyword evidence="18" id="KW-1185">Reference proteome</keyword>
<dbReference type="GO" id="GO:0044183">
    <property type="term" value="F:protein folding chaperone"/>
    <property type="evidence" value="ECO:0007669"/>
    <property type="project" value="TreeGrafter"/>
</dbReference>
<keyword evidence="12" id="KW-0963">Cytoplasm</keyword>
<dbReference type="Gene3D" id="3.10.50.40">
    <property type="match status" value="1"/>
</dbReference>
<dbReference type="Gene3D" id="1.10.3120.10">
    <property type="entry name" value="Trigger factor, C-terminal domain"/>
    <property type="match status" value="1"/>
</dbReference>
<dbReference type="InterPro" id="IPR046357">
    <property type="entry name" value="PPIase_dom_sf"/>
</dbReference>
<dbReference type="GO" id="GO:0051301">
    <property type="term" value="P:cell division"/>
    <property type="evidence" value="ECO:0007669"/>
    <property type="project" value="UniProtKB-KW"/>
</dbReference>
<evidence type="ECO:0000256" key="11">
    <source>
        <dbReference type="ARBA" id="ARBA00029986"/>
    </source>
</evidence>
<accession>A0A8S0Y1G2</accession>
<dbReference type="NCBIfam" id="TIGR00115">
    <property type="entry name" value="tig"/>
    <property type="match status" value="1"/>
</dbReference>
<protein>
    <recommendedName>
        <fullName evidence="4 12">Trigger factor</fullName>
        <shortName evidence="12">TF</shortName>
        <ecNumber evidence="3 12">5.2.1.8</ecNumber>
    </recommendedName>
    <alternativeName>
        <fullName evidence="11 12">PPIase</fullName>
    </alternativeName>
</protein>
<evidence type="ECO:0000256" key="5">
    <source>
        <dbReference type="ARBA" id="ARBA00022618"/>
    </source>
</evidence>
<dbReference type="HAMAP" id="MF_00303">
    <property type="entry name" value="Trigger_factor_Tig"/>
    <property type="match status" value="1"/>
</dbReference>
<gene>
    <name evidence="12" type="primary">tig</name>
    <name evidence="16" type="ORF">DEACI_0077</name>
    <name evidence="17" type="ORF">DEACI_1191</name>
</gene>
<dbReference type="GO" id="GO:0043022">
    <property type="term" value="F:ribosome binding"/>
    <property type="evidence" value="ECO:0007669"/>
    <property type="project" value="TreeGrafter"/>
</dbReference>
<comment type="subcellular location">
    <subcellularLocation>
        <location evidence="12">Cytoplasm</location>
    </subcellularLocation>
    <text evidence="12">About half TF is bound to the ribosome near the polypeptide exit tunnel while the other half is free in the cytoplasm.</text>
</comment>
<evidence type="ECO:0000256" key="12">
    <source>
        <dbReference type="HAMAP-Rule" id="MF_00303"/>
    </source>
</evidence>
<dbReference type="GO" id="GO:0051083">
    <property type="term" value="P:'de novo' cotranslational protein folding"/>
    <property type="evidence" value="ECO:0007669"/>
    <property type="project" value="TreeGrafter"/>
</dbReference>
<dbReference type="Pfam" id="PF05697">
    <property type="entry name" value="Trigger_N"/>
    <property type="match status" value="1"/>
</dbReference>
<dbReference type="KEGG" id="aacx:DEACI_0077"/>
<dbReference type="GO" id="GO:0003755">
    <property type="term" value="F:peptidyl-prolyl cis-trans isomerase activity"/>
    <property type="evidence" value="ECO:0007669"/>
    <property type="project" value="UniProtKB-UniRule"/>
</dbReference>
<dbReference type="Pfam" id="PF00254">
    <property type="entry name" value="FKBP_C"/>
    <property type="match status" value="1"/>
</dbReference>
<dbReference type="Proteomes" id="UP000836597">
    <property type="component" value="Chromosome"/>
</dbReference>
<dbReference type="GO" id="GO:0043335">
    <property type="term" value="P:protein unfolding"/>
    <property type="evidence" value="ECO:0007669"/>
    <property type="project" value="TreeGrafter"/>
</dbReference>
<evidence type="ECO:0000313" key="16">
    <source>
        <dbReference type="EMBL" id="CAA7599455.1"/>
    </source>
</evidence>
<dbReference type="Proteomes" id="UP001071230">
    <property type="component" value="Unassembled WGS sequence"/>
</dbReference>
<evidence type="ECO:0000313" key="17">
    <source>
        <dbReference type="EMBL" id="CEJ06740.1"/>
    </source>
</evidence>
<evidence type="ECO:0000259" key="15">
    <source>
        <dbReference type="PROSITE" id="PS50059"/>
    </source>
</evidence>
<dbReference type="PANTHER" id="PTHR30560">
    <property type="entry name" value="TRIGGER FACTOR CHAPERONE AND PEPTIDYL-PROLYL CIS/TRANS ISOMERASE"/>
    <property type="match status" value="1"/>
</dbReference>
<evidence type="ECO:0000313" key="18">
    <source>
        <dbReference type="Proteomes" id="UP001071230"/>
    </source>
</evidence>
<evidence type="ECO:0000256" key="1">
    <source>
        <dbReference type="ARBA" id="ARBA00000971"/>
    </source>
</evidence>
<dbReference type="SUPFAM" id="SSF54534">
    <property type="entry name" value="FKBP-like"/>
    <property type="match status" value="1"/>
</dbReference>
<reference evidence="16" key="2">
    <citation type="submission" date="2020-01" db="EMBL/GenBank/DDBJ databases">
        <authorList>
            <person name="Hornung B."/>
        </authorList>
    </citation>
    <scope>NUCLEOTIDE SEQUENCE</scope>
    <source>
        <strain evidence="16">PacBioINE</strain>
    </source>
</reference>
<comment type="similarity">
    <text evidence="2 12 14">Belongs to the FKBP-type PPIase family. Tig subfamily.</text>
</comment>
<dbReference type="InterPro" id="IPR001179">
    <property type="entry name" value="PPIase_FKBP_dom"/>
</dbReference>